<name>A0A8J8GB77_9BACI</name>
<dbReference type="AlphaFoldDB" id="A0A8J8GB77"/>
<sequence>MSPLSLGLVILFTIVLIIGFIQTIRVGQTQNGQNGSEIDSEISGVVKAHPYARNPVFWAYIIGLGIVFAYMFYHFL</sequence>
<dbReference type="Proteomes" id="UP000625804">
    <property type="component" value="Unassembled WGS sequence"/>
</dbReference>
<comment type="caution">
    <text evidence="2">The sequence shown here is derived from an EMBL/GenBank/DDBJ whole genome shotgun (WGS) entry which is preliminary data.</text>
</comment>
<protein>
    <submittedName>
        <fullName evidence="2">Uncharacterized protein</fullName>
    </submittedName>
</protein>
<dbReference type="RefSeq" id="WP_173729891.1">
    <property type="nucleotide sequence ID" value="NZ_JABTTE010000002.1"/>
</dbReference>
<reference evidence="2" key="1">
    <citation type="submission" date="2020-06" db="EMBL/GenBank/DDBJ databases">
        <title>A novel thermopfilic bacterium from Erzurum, Turkey.</title>
        <authorList>
            <person name="Adiguzel A."/>
            <person name="Ay H."/>
            <person name="Baltaci M.O."/>
        </authorList>
    </citation>
    <scope>NUCLEOTIDE SEQUENCE</scope>
    <source>
        <strain evidence="2">P2</strain>
    </source>
</reference>
<feature type="transmembrane region" description="Helical" evidence="1">
    <location>
        <begin position="6"/>
        <end position="24"/>
    </location>
</feature>
<dbReference type="EMBL" id="JABTTE010000002">
    <property type="protein sequence ID" value="NSL50700.1"/>
    <property type="molecule type" value="Genomic_DNA"/>
</dbReference>
<evidence type="ECO:0000313" key="3">
    <source>
        <dbReference type="Proteomes" id="UP000625804"/>
    </source>
</evidence>
<keyword evidence="1" id="KW-0472">Membrane</keyword>
<feature type="transmembrane region" description="Helical" evidence="1">
    <location>
        <begin position="57"/>
        <end position="75"/>
    </location>
</feature>
<keyword evidence="1" id="KW-1133">Transmembrane helix</keyword>
<accession>A0A8J8GB77</accession>
<keyword evidence="1" id="KW-0812">Transmembrane</keyword>
<evidence type="ECO:0000256" key="1">
    <source>
        <dbReference type="SAM" id="Phobius"/>
    </source>
</evidence>
<proteinExistence type="predicted"/>
<organism evidence="2 3">
    <name type="scientific">Calidifontibacillus erzurumensis</name>
    <dbReference type="NCBI Taxonomy" id="2741433"/>
    <lineage>
        <taxon>Bacteria</taxon>
        <taxon>Bacillati</taxon>
        <taxon>Bacillota</taxon>
        <taxon>Bacilli</taxon>
        <taxon>Bacillales</taxon>
        <taxon>Bacillaceae</taxon>
        <taxon>Calidifontibacillus/Schinkia group</taxon>
        <taxon>Calidifontibacillus</taxon>
    </lineage>
</organism>
<evidence type="ECO:0000313" key="2">
    <source>
        <dbReference type="EMBL" id="NSL50700.1"/>
    </source>
</evidence>
<gene>
    <name evidence="2" type="ORF">HR057_02850</name>
</gene>
<keyword evidence="3" id="KW-1185">Reference proteome</keyword>